<protein>
    <recommendedName>
        <fullName evidence="3">RNA 3'-terminal phosphate cyclase</fullName>
        <ecNumber evidence="2">6.5.1.4</ecNumber>
    </recommendedName>
    <alternativeName>
        <fullName evidence="7">RNA terminal phosphate cyclase domain-containing protein 1</fullName>
    </alternativeName>
</protein>
<dbReference type="CDD" id="cd14348">
    <property type="entry name" value="UBA_p47"/>
    <property type="match status" value="1"/>
</dbReference>
<proteinExistence type="inferred from homology"/>
<dbReference type="InterPro" id="IPR017770">
    <property type="entry name" value="RNA3'_term_phos_cyc_type_1"/>
</dbReference>
<dbReference type="EC" id="6.5.1.4" evidence="2"/>
<dbReference type="InterPro" id="IPR036553">
    <property type="entry name" value="RPTC_insert"/>
</dbReference>
<dbReference type="GO" id="GO:0000166">
    <property type="term" value="F:nucleotide binding"/>
    <property type="evidence" value="ECO:0007669"/>
    <property type="project" value="UniProtKB-KW"/>
</dbReference>
<evidence type="ECO:0000313" key="11">
    <source>
        <dbReference type="EMBL" id="CAF1120412.1"/>
    </source>
</evidence>
<dbReference type="InterPro" id="IPR037136">
    <property type="entry name" value="RNA3'_phos_cyclase_dom_sf"/>
</dbReference>
<dbReference type="SUPFAM" id="SSF55205">
    <property type="entry name" value="EPT/RTPC-like"/>
    <property type="match status" value="2"/>
</dbReference>
<evidence type="ECO:0000256" key="4">
    <source>
        <dbReference type="ARBA" id="ARBA00022598"/>
    </source>
</evidence>
<gene>
    <name evidence="11" type="ORF">IZO911_LOCUS24111</name>
</gene>
<dbReference type="InterPro" id="IPR009060">
    <property type="entry name" value="UBA-like_sf"/>
</dbReference>
<dbReference type="SUPFAM" id="SSF52913">
    <property type="entry name" value="RNA 3'-terminal phosphate cyclase, RPTC, insert domain"/>
    <property type="match status" value="2"/>
</dbReference>
<dbReference type="Gene3D" id="3.65.10.20">
    <property type="entry name" value="RNA 3'-terminal phosphate cyclase domain"/>
    <property type="match status" value="2"/>
</dbReference>
<evidence type="ECO:0000256" key="8">
    <source>
        <dbReference type="ARBA" id="ARBA00045867"/>
    </source>
</evidence>
<evidence type="ECO:0000256" key="5">
    <source>
        <dbReference type="ARBA" id="ARBA00022741"/>
    </source>
</evidence>
<keyword evidence="4" id="KW-0436">Ligase</keyword>
<evidence type="ECO:0000259" key="9">
    <source>
        <dbReference type="Pfam" id="PF01137"/>
    </source>
</evidence>
<comment type="caution">
    <text evidence="11">The sequence shown here is derived from an EMBL/GenBank/DDBJ whole genome shotgun (WGS) entry which is preliminary data.</text>
</comment>
<dbReference type="InterPro" id="IPR013791">
    <property type="entry name" value="RNA3'-term_phos_cycl_insert"/>
</dbReference>
<dbReference type="PROSITE" id="PS01287">
    <property type="entry name" value="RTC"/>
    <property type="match status" value="2"/>
</dbReference>
<feature type="domain" description="RNA 3'-terminal phosphate cyclase" evidence="9">
    <location>
        <begin position="406"/>
        <end position="710"/>
    </location>
</feature>
<dbReference type="InterPro" id="IPR000228">
    <property type="entry name" value="RNA3'_term_phos_cyc"/>
</dbReference>
<dbReference type="InterPro" id="IPR020719">
    <property type="entry name" value="RNA3'_term_phos_cycl-like_CS"/>
</dbReference>
<dbReference type="EMBL" id="CAJNOE010000286">
    <property type="protein sequence ID" value="CAF1120412.1"/>
    <property type="molecule type" value="Genomic_DNA"/>
</dbReference>
<accession>A0A814QJM9</accession>
<dbReference type="Gene3D" id="1.10.8.10">
    <property type="entry name" value="DNA helicase RuvA subunit, C-terminal domain"/>
    <property type="match status" value="1"/>
</dbReference>
<dbReference type="InterPro" id="IPR013792">
    <property type="entry name" value="RNA3'P_cycl/enolpyr_Trfase_a/b"/>
</dbReference>
<feature type="domain" description="RNA 3'-terminal phosphate cyclase" evidence="9">
    <location>
        <begin position="68"/>
        <end position="375"/>
    </location>
</feature>
<comment type="catalytic activity">
    <reaction evidence="6">
        <text>a 3'-end 3'-phospho-ribonucleotide-RNA + ATP = a 3'-end 2',3'-cyclophospho-ribonucleotide-RNA + AMP + diphosphate</text>
        <dbReference type="Rhea" id="RHEA:23976"/>
        <dbReference type="Rhea" id="RHEA-COMP:10463"/>
        <dbReference type="Rhea" id="RHEA-COMP:10464"/>
        <dbReference type="ChEBI" id="CHEBI:30616"/>
        <dbReference type="ChEBI" id="CHEBI:33019"/>
        <dbReference type="ChEBI" id="CHEBI:83062"/>
        <dbReference type="ChEBI" id="CHEBI:83064"/>
        <dbReference type="ChEBI" id="CHEBI:456215"/>
        <dbReference type="EC" id="6.5.1.4"/>
    </reaction>
</comment>
<name>A0A814QJM9_9BILA</name>
<evidence type="ECO:0000256" key="3">
    <source>
        <dbReference type="ARBA" id="ARBA00021428"/>
    </source>
</evidence>
<comment type="similarity">
    <text evidence="1">Belongs to the RNA 3'-terminal cyclase family. Type 1 subfamily.</text>
</comment>
<feature type="domain" description="RNA 3'-terminal phosphate cyclase insert" evidence="10">
    <location>
        <begin position="220"/>
        <end position="322"/>
    </location>
</feature>
<dbReference type="FunFam" id="3.30.360.20:FF:000002">
    <property type="entry name" value="RNA terminal phosphate cyclase-like 1"/>
    <property type="match status" value="2"/>
</dbReference>
<evidence type="ECO:0000313" key="12">
    <source>
        <dbReference type="Proteomes" id="UP000663860"/>
    </source>
</evidence>
<keyword evidence="5" id="KW-0547">Nucleotide-binding</keyword>
<evidence type="ECO:0000256" key="2">
    <source>
        <dbReference type="ARBA" id="ARBA00012725"/>
    </source>
</evidence>
<dbReference type="PANTHER" id="PTHR11096:SF0">
    <property type="entry name" value="RNA 3'-TERMINAL PHOSPHATE CYCLASE"/>
    <property type="match status" value="1"/>
</dbReference>
<comment type="function">
    <text evidence="8">Catalyzes the conversion of 3'-phosphate to a 2',3'-cyclic phosphodiester at the end of RNA. The mechanism of action of the enzyme occurs in 3 steps: (A) adenylation of the enzyme by ATP; (B) transfer of adenylate to an RNA-N3'P to produce RNA-N3'PP5'A; (C) and attack of the adjacent 2'-hydroxyl on the 3'-phosphorus in the diester linkage to produce the cyclic end product. Likely functions in some aspects of cellular RNA processing. Function plays an important role in regulating axon regeneration by inhibiting central nervous system (CNS) axon regeneration following optic nerve injury.</text>
</comment>
<feature type="domain" description="RNA 3'-terminal phosphate cyclase insert" evidence="10">
    <location>
        <begin position="555"/>
        <end position="657"/>
    </location>
</feature>
<evidence type="ECO:0000256" key="6">
    <source>
        <dbReference type="ARBA" id="ARBA00024481"/>
    </source>
</evidence>
<dbReference type="Pfam" id="PF01137">
    <property type="entry name" value="RTC"/>
    <property type="match status" value="2"/>
</dbReference>
<dbReference type="Pfam" id="PF05189">
    <property type="entry name" value="RTC_insert"/>
    <property type="match status" value="2"/>
</dbReference>
<dbReference type="GO" id="GO:0006396">
    <property type="term" value="P:RNA processing"/>
    <property type="evidence" value="ECO:0007669"/>
    <property type="project" value="InterPro"/>
</dbReference>
<dbReference type="Proteomes" id="UP000663860">
    <property type="component" value="Unassembled WGS sequence"/>
</dbReference>
<dbReference type="GO" id="GO:0005634">
    <property type="term" value="C:nucleus"/>
    <property type="evidence" value="ECO:0007669"/>
    <property type="project" value="TreeGrafter"/>
</dbReference>
<dbReference type="AlphaFoldDB" id="A0A814QJM9"/>
<dbReference type="Pfam" id="PF14555">
    <property type="entry name" value="UBA_4"/>
    <property type="match status" value="1"/>
</dbReference>
<dbReference type="NCBIfam" id="TIGR03399">
    <property type="entry name" value="RNA_3prim_cycl"/>
    <property type="match status" value="2"/>
</dbReference>
<dbReference type="Gene3D" id="3.30.360.20">
    <property type="entry name" value="RNA 3'-terminal phosphate cyclase, insert domain"/>
    <property type="match status" value="2"/>
</dbReference>
<sequence>MSSNDRDEILNRFISVTQCSYDQAREYLENAEWNEQVAMNFFFESDASNYREPSPPPITRTYPKDTYQNLPVQNIRAGRSQDGLRPQHLTSIQLLAEFAEAKVDNANIGTTDIQFIPKTIKGGNYIGNTKTAGSICLMMQTAIPCLLFANGPSQLKLLGGTNTEFAPDIDYYEMIFQPVAKRFNFNFHLNIVRRGYYPKGGGDVRISINPIEQLTAIDLTDFGQIKRFFGRSFVAGNHSIEIANEMAETAKNLIHKYYSKDILIEVEVVKEPDNIAIGTASGIMIAVETTTGCLLAANALGKRGVSPSNVAIQATEELIKDLSHEACVDRYLEDQLILLMALAKGHSKIRCGPLSDRTKTAIYVVEQLTNVKFHITEIPQVSQTSISASNTVNSTTLIECEGLGYQLQNIRAGRSQDGLRPQHLTSIQLLAEFAEAKVDNANIGTTDIQFTPKTIKGGNYIGNTKTAGSICLMMQTAIPCLLFANGPSQLKLLGGTNTEFAPDIDYYEMIFQPVAKRFNFNFNLNIVRRGYYPKGGGDVRISINPIEQLTAIDLTDFGQIKRFFGRSFVAGNHSIEIANEMAETAKNLIHKYYSKDISIEVEVVKEPDNIAIGTASGIMIAVETTTGCLLAANALGKRGVSPSNVAIQATEELIKDLSHEACVDRYLEDQLILLMALAKGHSKIRCGPLSDRTKTAIYVVEQLTNVKFHITEIPQVSQTSTSASNTVNSTTLIECEGLGYQRRF</sequence>
<dbReference type="PANTHER" id="PTHR11096">
    <property type="entry name" value="RNA 3' TERMINAL PHOSPHATE CYCLASE"/>
    <property type="match status" value="1"/>
</dbReference>
<evidence type="ECO:0000259" key="10">
    <source>
        <dbReference type="Pfam" id="PF05189"/>
    </source>
</evidence>
<reference evidence="11" key="1">
    <citation type="submission" date="2021-02" db="EMBL/GenBank/DDBJ databases">
        <authorList>
            <person name="Nowell W R."/>
        </authorList>
    </citation>
    <scope>NUCLEOTIDE SEQUENCE</scope>
</reference>
<dbReference type="InterPro" id="IPR023797">
    <property type="entry name" value="RNA3'_phos_cyclase_dom"/>
</dbReference>
<dbReference type="SUPFAM" id="SSF46934">
    <property type="entry name" value="UBA-like"/>
    <property type="match status" value="1"/>
</dbReference>
<dbReference type="GO" id="GO:0003963">
    <property type="term" value="F:RNA-3'-phosphate cyclase activity"/>
    <property type="evidence" value="ECO:0007669"/>
    <property type="project" value="UniProtKB-EC"/>
</dbReference>
<organism evidence="11 12">
    <name type="scientific">Adineta steineri</name>
    <dbReference type="NCBI Taxonomy" id="433720"/>
    <lineage>
        <taxon>Eukaryota</taxon>
        <taxon>Metazoa</taxon>
        <taxon>Spiralia</taxon>
        <taxon>Gnathifera</taxon>
        <taxon>Rotifera</taxon>
        <taxon>Eurotatoria</taxon>
        <taxon>Bdelloidea</taxon>
        <taxon>Adinetida</taxon>
        <taxon>Adinetidae</taxon>
        <taxon>Adineta</taxon>
    </lineage>
</organism>
<evidence type="ECO:0000256" key="7">
    <source>
        <dbReference type="ARBA" id="ARBA00032543"/>
    </source>
</evidence>
<evidence type="ECO:0000256" key="1">
    <source>
        <dbReference type="ARBA" id="ARBA00009206"/>
    </source>
</evidence>